<dbReference type="PROSITE" id="PS50003">
    <property type="entry name" value="PH_DOMAIN"/>
    <property type="match status" value="1"/>
</dbReference>
<dbReference type="SMART" id="SM00233">
    <property type="entry name" value="PH"/>
    <property type="match status" value="1"/>
</dbReference>
<dbReference type="InterPro" id="IPR011993">
    <property type="entry name" value="PH-like_dom_sf"/>
</dbReference>
<dbReference type="PANTHER" id="PTHR36100:SF1">
    <property type="entry name" value="BUD SITE SELECTION PROTEIN 4"/>
    <property type="match status" value="1"/>
</dbReference>
<name>A0A168LEG4_MUCCL</name>
<dbReference type="GO" id="GO:0051301">
    <property type="term" value="P:cell division"/>
    <property type="evidence" value="ECO:0007669"/>
    <property type="project" value="UniProtKB-KW"/>
</dbReference>
<protein>
    <recommendedName>
        <fullName evidence="3">PH domain-containing protein</fullName>
    </recommendedName>
</protein>
<gene>
    <name evidence="4" type="ORF">MUCCIDRAFT_94853</name>
</gene>
<reference evidence="4 5" key="1">
    <citation type="submission" date="2015-06" db="EMBL/GenBank/DDBJ databases">
        <title>Expansion of signal transduction pathways in fungi by whole-genome duplication.</title>
        <authorList>
            <consortium name="DOE Joint Genome Institute"/>
            <person name="Corrochano L.M."/>
            <person name="Kuo A."/>
            <person name="Marcet-Houben M."/>
            <person name="Polaino S."/>
            <person name="Salamov A."/>
            <person name="Villalobos J.M."/>
            <person name="Alvarez M.I."/>
            <person name="Avalos J."/>
            <person name="Benito E.P."/>
            <person name="Benoit I."/>
            <person name="Burger G."/>
            <person name="Camino L.P."/>
            <person name="Canovas D."/>
            <person name="Cerda-Olmedo E."/>
            <person name="Cheng J.-F."/>
            <person name="Dominguez A."/>
            <person name="Elias M."/>
            <person name="Eslava A.P."/>
            <person name="Glaser F."/>
            <person name="Grimwood J."/>
            <person name="Gutierrez G."/>
            <person name="Heitman J."/>
            <person name="Henrissat B."/>
            <person name="Iturriaga E.A."/>
            <person name="Lang B.F."/>
            <person name="Lavin J.L."/>
            <person name="Lee S."/>
            <person name="Li W."/>
            <person name="Lindquist E."/>
            <person name="Lopez-Garcia S."/>
            <person name="Luque E.M."/>
            <person name="Marcos A.T."/>
            <person name="Martin J."/>
            <person name="Mccluskey K."/>
            <person name="Medina H.R."/>
            <person name="Miralles-Duran A."/>
            <person name="Miyazaki A."/>
            <person name="Munoz-Torres E."/>
            <person name="Oguiza J.A."/>
            <person name="Ohm R."/>
            <person name="Olmedo M."/>
            <person name="Orejas M."/>
            <person name="Ortiz-Castellanos L."/>
            <person name="Pisabarro A.G."/>
            <person name="Rodriguez-Romero J."/>
            <person name="Ruiz-Herrera J."/>
            <person name="Ruiz-Vazquez R."/>
            <person name="Sanz C."/>
            <person name="Schackwitz W."/>
            <person name="Schmutz J."/>
            <person name="Shahriari M."/>
            <person name="Shelest E."/>
            <person name="Silva-Franco F."/>
            <person name="Soanes D."/>
            <person name="Syed K."/>
            <person name="Tagua V.G."/>
            <person name="Talbot N.J."/>
            <person name="Thon M."/>
            <person name="De Vries R.P."/>
            <person name="Wiebenga A."/>
            <person name="Yadav J.S."/>
            <person name="Braun E.L."/>
            <person name="Baker S."/>
            <person name="Garre V."/>
            <person name="Horwitz B."/>
            <person name="Torres-Martinez S."/>
            <person name="Idnurm A."/>
            <person name="Herrera-Estrella A."/>
            <person name="Gabaldon T."/>
            <person name="Grigoriev I.V."/>
        </authorList>
    </citation>
    <scope>NUCLEOTIDE SEQUENCE [LARGE SCALE GENOMIC DNA]</scope>
    <source>
        <strain evidence="4 5">CBS 277.49</strain>
    </source>
</reference>
<dbReference type="GO" id="GO:0005525">
    <property type="term" value="F:GTP binding"/>
    <property type="evidence" value="ECO:0007669"/>
    <property type="project" value="TreeGrafter"/>
</dbReference>
<keyword evidence="1" id="KW-0132">Cell division</keyword>
<keyword evidence="5" id="KW-1185">Reference proteome</keyword>
<dbReference type="SUPFAM" id="SSF50729">
    <property type="entry name" value="PH domain-like"/>
    <property type="match status" value="1"/>
</dbReference>
<dbReference type="STRING" id="747725.A0A168LEG4"/>
<dbReference type="Pfam" id="PF00169">
    <property type="entry name" value="PH"/>
    <property type="match status" value="1"/>
</dbReference>
<evidence type="ECO:0000313" key="4">
    <source>
        <dbReference type="EMBL" id="OAD03433.1"/>
    </source>
</evidence>
<dbReference type="VEuPathDB" id="FungiDB:MUCCIDRAFT_94853"/>
<dbReference type="InterPro" id="IPR001849">
    <property type="entry name" value="PH_domain"/>
</dbReference>
<accession>A0A168LEG4</accession>
<feature type="domain" description="PH" evidence="3">
    <location>
        <begin position="170"/>
        <end position="316"/>
    </location>
</feature>
<evidence type="ECO:0000256" key="1">
    <source>
        <dbReference type="ARBA" id="ARBA00022618"/>
    </source>
</evidence>
<evidence type="ECO:0000256" key="2">
    <source>
        <dbReference type="ARBA" id="ARBA00023306"/>
    </source>
</evidence>
<sequence length="327" mass="37643">MAHTMMIDHEMRIQDVDPNEQIAITIHIAATQNNKRLQQSNSSWYHRMKTPSDLQRYVHEKDGSICQTLFSPNRFVAEDALDQTASLMLVNNWYRTNQQFSNSSSSSSSLLLRRTSTLMKKKSTVPAIVREKAVGKIYVQCLYLKIKGSYVPRDIDEAVEALNAKRFHHTDWQSGYLSQLGGNAKQLNRRFFKLTGGCLFAYPEDLDIGKKDNQPPLYKIPLSRATRLICDSFVVVERAQHQSQSTNPTTLVSQLERVIMLDDDEDDQNEESDVKTENQEKNNFQLVFDNGDKIHFGCESLEERNKWVSVIEIIICRLPPLPDWIMN</sequence>
<keyword evidence="2" id="KW-0131">Cell cycle</keyword>
<proteinExistence type="predicted"/>
<dbReference type="Gene3D" id="2.30.29.30">
    <property type="entry name" value="Pleckstrin-homology domain (PH domain)/Phosphotyrosine-binding domain (PTB)"/>
    <property type="match status" value="1"/>
</dbReference>
<dbReference type="Proteomes" id="UP000077051">
    <property type="component" value="Unassembled WGS sequence"/>
</dbReference>
<evidence type="ECO:0000313" key="5">
    <source>
        <dbReference type="Proteomes" id="UP000077051"/>
    </source>
</evidence>
<dbReference type="PANTHER" id="PTHR36100">
    <property type="entry name" value="BUD SITE SELECTION PROTEIN 4"/>
    <property type="match status" value="1"/>
</dbReference>
<dbReference type="InterPro" id="IPR052007">
    <property type="entry name" value="Bud4"/>
</dbReference>
<dbReference type="EMBL" id="AMYB01000004">
    <property type="protein sequence ID" value="OAD03433.1"/>
    <property type="molecule type" value="Genomic_DNA"/>
</dbReference>
<dbReference type="AlphaFoldDB" id="A0A168LEG4"/>
<organism evidence="4 5">
    <name type="scientific">Mucor lusitanicus CBS 277.49</name>
    <dbReference type="NCBI Taxonomy" id="747725"/>
    <lineage>
        <taxon>Eukaryota</taxon>
        <taxon>Fungi</taxon>
        <taxon>Fungi incertae sedis</taxon>
        <taxon>Mucoromycota</taxon>
        <taxon>Mucoromycotina</taxon>
        <taxon>Mucoromycetes</taxon>
        <taxon>Mucorales</taxon>
        <taxon>Mucorineae</taxon>
        <taxon>Mucoraceae</taxon>
        <taxon>Mucor</taxon>
    </lineage>
</organism>
<comment type="caution">
    <text evidence="4">The sequence shown here is derived from an EMBL/GenBank/DDBJ whole genome shotgun (WGS) entry which is preliminary data.</text>
</comment>
<evidence type="ECO:0000259" key="3">
    <source>
        <dbReference type="PROSITE" id="PS50003"/>
    </source>
</evidence>
<dbReference type="OrthoDB" id="2123378at2759"/>